<reference evidence="1 2" key="1">
    <citation type="submission" date="2008-07" db="EMBL/GenBank/DDBJ databases">
        <authorList>
            <person name="Tandeau de Marsac N."/>
            <person name="Ferriera S."/>
            <person name="Johnson J."/>
            <person name="Kravitz S."/>
            <person name="Beeson K."/>
            <person name="Sutton G."/>
            <person name="Rogers Y.-H."/>
            <person name="Friedman R."/>
            <person name="Frazier M."/>
            <person name="Venter J.C."/>
        </authorList>
    </citation>
    <scope>NUCLEOTIDE SEQUENCE [LARGE SCALE GENOMIC DNA]</scope>
    <source>
        <strain evidence="1 2">PCC 7420</strain>
    </source>
</reference>
<organism evidence="1 2">
    <name type="scientific">Coleofasciculus chthonoplastes PCC 7420</name>
    <dbReference type="NCBI Taxonomy" id="118168"/>
    <lineage>
        <taxon>Bacteria</taxon>
        <taxon>Bacillati</taxon>
        <taxon>Cyanobacteriota</taxon>
        <taxon>Cyanophyceae</taxon>
        <taxon>Coleofasciculales</taxon>
        <taxon>Coleofasciculaceae</taxon>
        <taxon>Coleofasciculus</taxon>
    </lineage>
</organism>
<sequence>MLSQIVKRLIPGGVLVVGRHEALSSNFRQMQAVQLGLYRKEG</sequence>
<dbReference type="AlphaFoldDB" id="B4VUB7"/>
<gene>
    <name evidence="1" type="ORF">MC7420_3963</name>
</gene>
<dbReference type="Proteomes" id="UP000003835">
    <property type="component" value="Unassembled WGS sequence"/>
</dbReference>
<keyword evidence="2" id="KW-1185">Reference proteome</keyword>
<accession>B4VUB7</accession>
<dbReference type="HOGENOM" id="CLU_3249913_0_0_3"/>
<name>B4VUB7_9CYAN</name>
<dbReference type="EMBL" id="DS989853">
    <property type="protein sequence ID" value="EDX74439.1"/>
    <property type="molecule type" value="Genomic_DNA"/>
</dbReference>
<protein>
    <submittedName>
        <fullName evidence="1">Uncharacterized protein</fullName>
    </submittedName>
</protein>
<proteinExistence type="predicted"/>
<evidence type="ECO:0000313" key="2">
    <source>
        <dbReference type="Proteomes" id="UP000003835"/>
    </source>
</evidence>
<evidence type="ECO:0000313" key="1">
    <source>
        <dbReference type="EMBL" id="EDX74439.1"/>
    </source>
</evidence>